<dbReference type="InterPro" id="IPR010890">
    <property type="entry name" value="PriC"/>
</dbReference>
<dbReference type="Gene3D" id="1.20.1270.340">
    <property type="match status" value="1"/>
</dbReference>
<gene>
    <name evidence="2" type="ORF">CWI81_06225</name>
</gene>
<dbReference type="EMBL" id="PIQF01000001">
    <property type="protein sequence ID" value="RUO78062.1"/>
    <property type="molecule type" value="Genomic_DNA"/>
</dbReference>
<evidence type="ECO:0000256" key="1">
    <source>
        <dbReference type="SAM" id="Coils"/>
    </source>
</evidence>
<keyword evidence="1" id="KW-0175">Coiled coil</keyword>
<accession>A0A432ZLG0</accession>
<dbReference type="InterPro" id="IPR038338">
    <property type="entry name" value="PriC_sf"/>
</dbReference>
<evidence type="ECO:0000313" key="2">
    <source>
        <dbReference type="EMBL" id="RUO78062.1"/>
    </source>
</evidence>
<dbReference type="AlphaFoldDB" id="A0A432ZLG0"/>
<dbReference type="Pfam" id="PF07445">
    <property type="entry name" value="PriC"/>
    <property type="match status" value="1"/>
</dbReference>
<keyword evidence="3" id="KW-1185">Reference proteome</keyword>
<reference evidence="2 3" key="1">
    <citation type="journal article" date="2011" name="Front. Microbiol.">
        <title>Genomic signatures of strain selection and enhancement in Bacillus atrophaeus var. globigii, a historical biowarfare simulant.</title>
        <authorList>
            <person name="Gibbons H.S."/>
            <person name="Broomall S.M."/>
            <person name="McNew L.A."/>
            <person name="Daligault H."/>
            <person name="Chapman C."/>
            <person name="Bruce D."/>
            <person name="Karavis M."/>
            <person name="Krepps M."/>
            <person name="McGregor P.A."/>
            <person name="Hong C."/>
            <person name="Park K.H."/>
            <person name="Akmal A."/>
            <person name="Feldman A."/>
            <person name="Lin J.S."/>
            <person name="Chang W.E."/>
            <person name="Higgs B.W."/>
            <person name="Demirev P."/>
            <person name="Lindquist J."/>
            <person name="Liem A."/>
            <person name="Fochler E."/>
            <person name="Read T.D."/>
            <person name="Tapia R."/>
            <person name="Johnson S."/>
            <person name="Bishop-Lilly K.A."/>
            <person name="Detter C."/>
            <person name="Han C."/>
            <person name="Sozhamannan S."/>
            <person name="Rosenzweig C.N."/>
            <person name="Skowronski E.W."/>
        </authorList>
    </citation>
    <scope>NUCLEOTIDE SEQUENCE [LARGE SCALE GENOMIC DNA]</scope>
    <source>
        <strain evidence="2 3">CL-SP19</strain>
    </source>
</reference>
<comment type="caution">
    <text evidence="2">The sequence shown here is derived from an EMBL/GenBank/DDBJ whole genome shotgun (WGS) entry which is preliminary data.</text>
</comment>
<proteinExistence type="predicted"/>
<organism evidence="2 3">
    <name type="scientific">Idiomarina seosinensis</name>
    <dbReference type="NCBI Taxonomy" id="281739"/>
    <lineage>
        <taxon>Bacteria</taxon>
        <taxon>Pseudomonadati</taxon>
        <taxon>Pseudomonadota</taxon>
        <taxon>Gammaproteobacteria</taxon>
        <taxon>Alteromonadales</taxon>
        <taxon>Idiomarinaceae</taxon>
        <taxon>Idiomarina</taxon>
    </lineage>
</organism>
<dbReference type="Proteomes" id="UP000287908">
    <property type="component" value="Unassembled WGS sequence"/>
</dbReference>
<name>A0A432ZLG0_9GAMM</name>
<feature type="coiled-coil region" evidence="1">
    <location>
        <begin position="142"/>
        <end position="169"/>
    </location>
</feature>
<evidence type="ECO:0000313" key="3">
    <source>
        <dbReference type="Proteomes" id="UP000287908"/>
    </source>
</evidence>
<feature type="coiled-coil region" evidence="1">
    <location>
        <begin position="3"/>
        <end position="30"/>
    </location>
</feature>
<protein>
    <submittedName>
        <fullName evidence="2">Primosomal replication protein C</fullName>
    </submittedName>
</protein>
<sequence length="170" mass="19850">MLLQQLDNILSTLTQQAEQLDQQNRRRARQLSEQWFSAGLFKCRSSLAIDYVAETQSLWKQLQSTQNTNAKDFLAEQISQQLLALTTALNGSSLPVEGKDRRLSRQSHLAALHQQLVTYRDYEHRLQQRVESLQQQQDTEAAQQQEKRLNRCQQAIIDLEHKIQRHEEGR</sequence>